<keyword evidence="4" id="KW-1185">Reference proteome</keyword>
<organism evidence="3 4">
    <name type="scientific">Polyangium sorediatum</name>
    <dbReference type="NCBI Taxonomy" id="889274"/>
    <lineage>
        <taxon>Bacteria</taxon>
        <taxon>Pseudomonadati</taxon>
        <taxon>Myxococcota</taxon>
        <taxon>Polyangia</taxon>
        <taxon>Polyangiales</taxon>
        <taxon>Polyangiaceae</taxon>
        <taxon>Polyangium</taxon>
    </lineage>
</organism>
<feature type="chain" id="PRO_5047452597" description="Lipoprotein" evidence="2">
    <location>
        <begin position="22"/>
        <end position="485"/>
    </location>
</feature>
<dbReference type="RefSeq" id="WP_136970480.1">
    <property type="nucleotide sequence ID" value="NZ_JARZHI010000051.1"/>
</dbReference>
<reference evidence="3 4" key="1">
    <citation type="submission" date="2023-04" db="EMBL/GenBank/DDBJ databases">
        <title>The genome sequence of Polyangium sorediatum DSM14670.</title>
        <authorList>
            <person name="Zhang X."/>
        </authorList>
    </citation>
    <scope>NUCLEOTIDE SEQUENCE [LARGE SCALE GENOMIC DNA]</scope>
    <source>
        <strain evidence="3 4">DSM 14670</strain>
    </source>
</reference>
<evidence type="ECO:0000256" key="2">
    <source>
        <dbReference type="SAM" id="SignalP"/>
    </source>
</evidence>
<evidence type="ECO:0008006" key="5">
    <source>
        <dbReference type="Google" id="ProtNLM"/>
    </source>
</evidence>
<gene>
    <name evidence="3" type="ORF">QHF89_36370</name>
</gene>
<name>A0ABT6P347_9BACT</name>
<dbReference type="Proteomes" id="UP001160301">
    <property type="component" value="Unassembled WGS sequence"/>
</dbReference>
<evidence type="ECO:0000313" key="4">
    <source>
        <dbReference type="Proteomes" id="UP001160301"/>
    </source>
</evidence>
<feature type="compositionally biased region" description="Low complexity" evidence="1">
    <location>
        <begin position="35"/>
        <end position="55"/>
    </location>
</feature>
<evidence type="ECO:0000313" key="3">
    <source>
        <dbReference type="EMBL" id="MDI1435036.1"/>
    </source>
</evidence>
<proteinExistence type="predicted"/>
<sequence length="485" mass="51873">MQRTARFPVLFPLVVMLACVASCKKSDPPPPQQDPPKAAASVAPSASAASAQPAGPKAVPTLVLEEFAPAGGSKPEAVFDVEGAIVVTHKQRVGRIAGDGVEWLKETIPPEIGGPQATVIDSVQGRWPDAIDVLYRSDSMRAPVPSYMPLTGKGASKSFALGGGPAALNGIARIGESVLLLGWSYAYGDGIFFSTVRGPKLDRKQQMPTEAGCKPGEVEPSEFMPIRPAIWADTIAASKSGVLVAVGQMCHTRGPALEVWDADATKSRFIDVRPLVKDIGWWPKLLGGKDEVWLYAGKNNPILQLKGGELTALPRTAAPPTLAFVSTSGVLHVVAGPSLERWEGGQWVEVGKLSWPMIFRTMVVDGDAMWASAEGKVYRVREGKGWSFAEGCKTPLVYLYDVNPGNANNFTFPGTRKALATFPGVADIRLVEFSEGGRRLGVEVKNQAQGEVLISHVKATMQDENPILICHAPEKPRVIEIKDGK</sequence>
<accession>A0ABT6P347</accession>
<evidence type="ECO:0000256" key="1">
    <source>
        <dbReference type="SAM" id="MobiDB-lite"/>
    </source>
</evidence>
<dbReference type="PROSITE" id="PS51257">
    <property type="entry name" value="PROKAR_LIPOPROTEIN"/>
    <property type="match status" value="1"/>
</dbReference>
<dbReference type="EMBL" id="JARZHI010000051">
    <property type="protein sequence ID" value="MDI1435036.1"/>
    <property type="molecule type" value="Genomic_DNA"/>
</dbReference>
<protein>
    <recommendedName>
        <fullName evidence="5">Lipoprotein</fullName>
    </recommendedName>
</protein>
<keyword evidence="2" id="KW-0732">Signal</keyword>
<comment type="caution">
    <text evidence="3">The sequence shown here is derived from an EMBL/GenBank/DDBJ whole genome shotgun (WGS) entry which is preliminary data.</text>
</comment>
<feature type="region of interest" description="Disordered" evidence="1">
    <location>
        <begin position="24"/>
        <end position="55"/>
    </location>
</feature>
<feature type="signal peptide" evidence="2">
    <location>
        <begin position="1"/>
        <end position="21"/>
    </location>
</feature>